<dbReference type="Gene3D" id="2.60.40.10">
    <property type="entry name" value="Immunoglobulins"/>
    <property type="match status" value="9"/>
</dbReference>
<evidence type="ECO:0000256" key="2">
    <source>
        <dbReference type="ARBA" id="ARBA00023136"/>
    </source>
</evidence>
<evidence type="ECO:0000256" key="3">
    <source>
        <dbReference type="ARBA" id="ARBA00023157"/>
    </source>
</evidence>
<dbReference type="AlphaFoldDB" id="A0A9D3SY33"/>
<dbReference type="GO" id="GO:0005886">
    <property type="term" value="C:plasma membrane"/>
    <property type="evidence" value="ECO:0007669"/>
    <property type="project" value="TreeGrafter"/>
</dbReference>
<feature type="domain" description="Ig-like" evidence="7">
    <location>
        <begin position="781"/>
        <end position="840"/>
    </location>
</feature>
<dbReference type="EMBL" id="JAHKSW010000002">
    <property type="protein sequence ID" value="KAG7335268.1"/>
    <property type="molecule type" value="Genomic_DNA"/>
</dbReference>
<dbReference type="InterPro" id="IPR007110">
    <property type="entry name" value="Ig-like_dom"/>
</dbReference>
<feature type="domain" description="Ig-like" evidence="7">
    <location>
        <begin position="1"/>
        <end position="77"/>
    </location>
</feature>
<feature type="domain" description="Ig-like" evidence="7">
    <location>
        <begin position="485"/>
        <end position="563"/>
    </location>
</feature>
<evidence type="ECO:0000256" key="5">
    <source>
        <dbReference type="ARBA" id="ARBA00023319"/>
    </source>
</evidence>
<dbReference type="Proteomes" id="UP000824219">
    <property type="component" value="Linkage Group LG02"/>
</dbReference>
<keyword evidence="6" id="KW-1133">Transmembrane helix</keyword>
<keyword evidence="3" id="KW-1015">Disulfide bond</keyword>
<evidence type="ECO:0000256" key="1">
    <source>
        <dbReference type="ARBA" id="ARBA00004479"/>
    </source>
</evidence>
<dbReference type="OrthoDB" id="8439544at2759"/>
<gene>
    <name evidence="8" type="ORF">KOW79_001864</name>
</gene>
<dbReference type="GO" id="GO:0050839">
    <property type="term" value="F:cell adhesion molecule binding"/>
    <property type="evidence" value="ECO:0007669"/>
    <property type="project" value="TreeGrafter"/>
</dbReference>
<evidence type="ECO:0000313" key="8">
    <source>
        <dbReference type="EMBL" id="KAG7335268.1"/>
    </source>
</evidence>
<feature type="domain" description="Ig-like" evidence="7">
    <location>
        <begin position="566"/>
        <end position="644"/>
    </location>
</feature>
<dbReference type="PANTHER" id="PTHR11640:SF158">
    <property type="entry name" value="V-SET AND IMMUNOGLOBULIN DOMAIN-CONTAINING PROTEIN 10-LIKE 2"/>
    <property type="match status" value="1"/>
</dbReference>
<keyword evidence="4" id="KW-0325">Glycoprotein</keyword>
<proteinExistence type="predicted"/>
<organism evidence="8 9">
    <name type="scientific">Hemibagrus wyckioides</name>
    <dbReference type="NCBI Taxonomy" id="337641"/>
    <lineage>
        <taxon>Eukaryota</taxon>
        <taxon>Metazoa</taxon>
        <taxon>Chordata</taxon>
        <taxon>Craniata</taxon>
        <taxon>Vertebrata</taxon>
        <taxon>Euteleostomi</taxon>
        <taxon>Actinopterygii</taxon>
        <taxon>Neopterygii</taxon>
        <taxon>Teleostei</taxon>
        <taxon>Ostariophysi</taxon>
        <taxon>Siluriformes</taxon>
        <taxon>Bagridae</taxon>
        <taxon>Hemibagrus</taxon>
    </lineage>
</organism>
<dbReference type="InterPro" id="IPR051275">
    <property type="entry name" value="Cell_adhesion_signaling"/>
</dbReference>
<dbReference type="PANTHER" id="PTHR11640">
    <property type="entry name" value="NEPHRIN"/>
    <property type="match status" value="1"/>
</dbReference>
<comment type="caution">
    <text evidence="8">The sequence shown here is derived from an EMBL/GenBank/DDBJ whole genome shotgun (WGS) entry which is preliminary data.</text>
</comment>
<keyword evidence="5" id="KW-0393">Immunoglobulin domain</keyword>
<comment type="subcellular location">
    <subcellularLocation>
        <location evidence="1">Membrane</location>
        <topology evidence="1">Single-pass type I membrane protein</topology>
    </subcellularLocation>
</comment>
<keyword evidence="2 6" id="KW-0472">Membrane</keyword>
<feature type="non-terminal residue" evidence="8">
    <location>
        <position position="1"/>
    </location>
</feature>
<keyword evidence="9" id="KW-1185">Reference proteome</keyword>
<name>A0A9D3SY33_9TELE</name>
<reference evidence="8 9" key="1">
    <citation type="submission" date="2021-06" db="EMBL/GenBank/DDBJ databases">
        <title>Chromosome-level genome assembly of the red-tail catfish (Hemibagrus wyckioides).</title>
        <authorList>
            <person name="Shao F."/>
        </authorList>
    </citation>
    <scope>NUCLEOTIDE SEQUENCE [LARGE SCALE GENOMIC DNA]</scope>
    <source>
        <strain evidence="8">EC202008001</strain>
        <tissue evidence="8">Blood</tissue>
    </source>
</reference>
<evidence type="ECO:0000259" key="7">
    <source>
        <dbReference type="PROSITE" id="PS50835"/>
    </source>
</evidence>
<evidence type="ECO:0000256" key="6">
    <source>
        <dbReference type="SAM" id="Phobius"/>
    </source>
</evidence>
<dbReference type="GO" id="GO:0098609">
    <property type="term" value="P:cell-cell adhesion"/>
    <property type="evidence" value="ECO:0007669"/>
    <property type="project" value="TreeGrafter"/>
</dbReference>
<feature type="domain" description="Ig-like" evidence="7">
    <location>
        <begin position="323"/>
        <end position="401"/>
    </location>
</feature>
<dbReference type="GO" id="GO:0005911">
    <property type="term" value="C:cell-cell junction"/>
    <property type="evidence" value="ECO:0007669"/>
    <property type="project" value="TreeGrafter"/>
</dbReference>
<feature type="transmembrane region" description="Helical" evidence="6">
    <location>
        <begin position="649"/>
        <end position="672"/>
    </location>
</feature>
<feature type="domain" description="Ig-like" evidence="7">
    <location>
        <begin position="404"/>
        <end position="482"/>
    </location>
</feature>
<evidence type="ECO:0000313" key="9">
    <source>
        <dbReference type="Proteomes" id="UP000824219"/>
    </source>
</evidence>
<dbReference type="InterPro" id="IPR013783">
    <property type="entry name" value="Ig-like_fold"/>
</dbReference>
<feature type="domain" description="Ig-like" evidence="7">
    <location>
        <begin position="242"/>
        <end position="320"/>
    </location>
</feature>
<sequence>QVSSVKVSYSCLSHGVIKVNCFADGDNLHFSWTSDFNALPQLENGTSTVILEQDHQGKVTCHVENHVSRDQNTTELPQCPAQVSSVKVTYSCLSHGVIKVNCSADGDNLHFSWTSDFNALPQLENGTSTVILEQDHQGKVTCHVENHVSRDQNTTELPQCPAQVSSVKVTYSCLSHGVMKVNCSADGDNLHFSWTSDFNALPQLENGTSTVILEQDHQGKVTCHVENHVSHDQNTTELPQCPAQVSSVKVSYSCLSHGVMKVNCSADGDNLHFSWTSDFNALPQLENGTSTVILEQDHQGKVTCHVENHVSRDQNTTELPQCPAQVSSVKVTYSCLSHGVIKVNCSADGDNLHFSWTSDFNALPQLENGTSTVILEQDHQGKVTCHVENHVSRDQNTTELPQCPAQVSSVKVSYSCLSHGVVKVNCSADGDNLHFSWTSDFNALPQLENGTSTVILEQDHQGKVTCHVENHVSRDQNTTELPQCPAQVSSVKVTYSCLSHGVIKVNCSADGDNLHFSWTSDFNALPQLENGTSTVILEQDHQGKVTCHVENHVSHDQNTTELPQCPAQVSSVKVTYSCLSHGVMKVNCSADGDNLHFSWTSDFNALPQLENGTSTVILEQDHQGKVTCHVENHVSRDQNTTELPQCPDITLHILSSVCGIVIVLAVLAFCVYKKRQCLKRKAPSQDDNVYAEVTHIAMKRTKTRPTPVQYEGVEYGTVVTSNQKKKEDEVQYGELVFNTPAQKKSKVSKVQEECVYSGVQHTQVSSVKVSYSFLSLGIMKVNCSADGDNLHFSWTSDFNTLPQLENGTSTVILEQDYQGNLTCHVENHVSRDHNTNVLVSLSFIKNDLMKKNPMEQFVNTDTKQPDPHFA</sequence>
<keyword evidence="6" id="KW-0812">Transmembrane</keyword>
<feature type="domain" description="Ig-like" evidence="7">
    <location>
        <begin position="80"/>
        <end position="158"/>
    </location>
</feature>
<accession>A0A9D3SY33</accession>
<protein>
    <recommendedName>
        <fullName evidence="7">Ig-like domain-containing protein</fullName>
    </recommendedName>
</protein>
<feature type="domain" description="Ig-like" evidence="7">
    <location>
        <begin position="161"/>
        <end position="239"/>
    </location>
</feature>
<dbReference type="PROSITE" id="PS50835">
    <property type="entry name" value="IG_LIKE"/>
    <property type="match status" value="9"/>
</dbReference>
<evidence type="ECO:0000256" key="4">
    <source>
        <dbReference type="ARBA" id="ARBA00023180"/>
    </source>
</evidence>